<evidence type="ECO:0000313" key="1">
    <source>
        <dbReference type="EMBL" id="TFF27655.1"/>
    </source>
</evidence>
<protein>
    <recommendedName>
        <fullName evidence="3">HEAT repeat domain-containing protein</fullName>
    </recommendedName>
</protein>
<evidence type="ECO:0008006" key="3">
    <source>
        <dbReference type="Google" id="ProtNLM"/>
    </source>
</evidence>
<accession>A0A4Y8RTM4</accession>
<name>A0A4Y8RTM4_9HYPH</name>
<proteinExistence type="predicted"/>
<sequence length="211" mass="23440">MLIQESIGTLKSSVDRKTLSYDGAIDCLIKLLREDYPDYDIEQKILLTGAIRARLVDGGAEAIRSFRLQDDLEIIRRLSQDAIGDDAALRVNATIILASVVDNSTICVPIDALYSLRGKYDETSDNGRFNMVGVIGTVAPWSYQENFAEITRALGEVSTELEGQKQYARTLALVDQVTRRTNSSAVGAENRHEPAPSGLDNCKTYEFKYRQ</sequence>
<dbReference type="RefSeq" id="WP_134760467.1">
    <property type="nucleotide sequence ID" value="NZ_SOZD01000001.1"/>
</dbReference>
<dbReference type="AlphaFoldDB" id="A0A4Y8RTM4"/>
<keyword evidence="2" id="KW-1185">Reference proteome</keyword>
<comment type="caution">
    <text evidence="1">The sequence shown here is derived from an EMBL/GenBank/DDBJ whole genome shotgun (WGS) entry which is preliminary data.</text>
</comment>
<dbReference type="OrthoDB" id="9951840at2"/>
<gene>
    <name evidence="1" type="ORF">E3C22_04155</name>
</gene>
<evidence type="ECO:0000313" key="2">
    <source>
        <dbReference type="Proteomes" id="UP000298179"/>
    </source>
</evidence>
<dbReference type="EMBL" id="SOZD01000001">
    <property type="protein sequence ID" value="TFF27655.1"/>
    <property type="molecule type" value="Genomic_DNA"/>
</dbReference>
<reference evidence="1 2" key="1">
    <citation type="submission" date="2019-03" db="EMBL/GenBank/DDBJ databases">
        <title>Jiella endophytica sp. nov., a novel endophytic bacterium isolated from root of Ficus microcarpa Linn. f.</title>
        <authorList>
            <person name="Tuo L."/>
        </authorList>
    </citation>
    <scope>NUCLEOTIDE SEQUENCE [LARGE SCALE GENOMIC DNA]</scope>
    <source>
        <strain evidence="1 2">CBS5Q-3</strain>
    </source>
</reference>
<dbReference type="Proteomes" id="UP000298179">
    <property type="component" value="Unassembled WGS sequence"/>
</dbReference>
<organism evidence="1 2">
    <name type="scientific">Jiella endophytica</name>
    <dbReference type="NCBI Taxonomy" id="2558362"/>
    <lineage>
        <taxon>Bacteria</taxon>
        <taxon>Pseudomonadati</taxon>
        <taxon>Pseudomonadota</taxon>
        <taxon>Alphaproteobacteria</taxon>
        <taxon>Hyphomicrobiales</taxon>
        <taxon>Aurantimonadaceae</taxon>
        <taxon>Jiella</taxon>
    </lineage>
</organism>